<gene>
    <name evidence="2" type="ORF">ACFQ5M_00155</name>
</gene>
<dbReference type="Pfam" id="PF01381">
    <property type="entry name" value="HTH_3"/>
    <property type="match status" value="1"/>
</dbReference>
<keyword evidence="3" id="KW-1185">Reference proteome</keyword>
<feature type="domain" description="HTH cro/C1-type" evidence="1">
    <location>
        <begin position="7"/>
        <end position="59"/>
    </location>
</feature>
<dbReference type="InterPro" id="IPR001387">
    <property type="entry name" value="Cro/C1-type_HTH"/>
</dbReference>
<dbReference type="Proteomes" id="UP001597267">
    <property type="component" value="Unassembled WGS sequence"/>
</dbReference>
<evidence type="ECO:0000313" key="2">
    <source>
        <dbReference type="EMBL" id="MFD1670501.1"/>
    </source>
</evidence>
<evidence type="ECO:0000313" key="3">
    <source>
        <dbReference type="Proteomes" id="UP001597267"/>
    </source>
</evidence>
<dbReference type="EMBL" id="JBHTOP010000001">
    <property type="protein sequence ID" value="MFD1670501.1"/>
    <property type="molecule type" value="Genomic_DNA"/>
</dbReference>
<comment type="caution">
    <text evidence="2">The sequence shown here is derived from an EMBL/GenBank/DDBJ whole genome shotgun (WGS) entry which is preliminary data.</text>
</comment>
<accession>A0ABW4J2A9</accession>
<name>A0ABW4J2A9_9LACO</name>
<sequence>MTTLDRVKKISKNRGWSLQKVAEKAGIGKNSIYRWSTKKPTTNSLQKVADVLDVSIDYLLGDTDRPEKNTGTAPKKIDLKDSLKNGEVIMAWGGKPIPPEELEMIRRILDGGK</sequence>
<proteinExistence type="predicted"/>
<dbReference type="InterPro" id="IPR010982">
    <property type="entry name" value="Lambda_DNA-bd_dom_sf"/>
</dbReference>
<dbReference type="Gene3D" id="1.10.260.40">
    <property type="entry name" value="lambda repressor-like DNA-binding domains"/>
    <property type="match status" value="1"/>
</dbReference>
<evidence type="ECO:0000259" key="1">
    <source>
        <dbReference type="PROSITE" id="PS50943"/>
    </source>
</evidence>
<organism evidence="2 3">
    <name type="scientific">Agrilactobacillus yilanensis</name>
    <dbReference type="NCBI Taxonomy" id="2485997"/>
    <lineage>
        <taxon>Bacteria</taxon>
        <taxon>Bacillati</taxon>
        <taxon>Bacillota</taxon>
        <taxon>Bacilli</taxon>
        <taxon>Lactobacillales</taxon>
        <taxon>Lactobacillaceae</taxon>
        <taxon>Agrilactobacillus</taxon>
    </lineage>
</organism>
<dbReference type="SUPFAM" id="SSF47413">
    <property type="entry name" value="lambda repressor-like DNA-binding domains"/>
    <property type="match status" value="1"/>
</dbReference>
<dbReference type="PROSITE" id="PS50943">
    <property type="entry name" value="HTH_CROC1"/>
    <property type="match status" value="1"/>
</dbReference>
<reference evidence="3" key="1">
    <citation type="journal article" date="2019" name="Int. J. Syst. Evol. Microbiol.">
        <title>The Global Catalogue of Microorganisms (GCM) 10K type strain sequencing project: providing services to taxonomists for standard genome sequencing and annotation.</title>
        <authorList>
            <consortium name="The Broad Institute Genomics Platform"/>
            <consortium name="The Broad Institute Genome Sequencing Center for Infectious Disease"/>
            <person name="Wu L."/>
            <person name="Ma J."/>
        </authorList>
    </citation>
    <scope>NUCLEOTIDE SEQUENCE [LARGE SCALE GENOMIC DNA]</scope>
    <source>
        <strain evidence="3">CCM 8896</strain>
    </source>
</reference>
<protein>
    <submittedName>
        <fullName evidence="2">Helix-turn-helix domain-containing protein</fullName>
    </submittedName>
</protein>
<dbReference type="RefSeq" id="WP_125714568.1">
    <property type="nucleotide sequence ID" value="NZ_JBHTOP010000001.1"/>
</dbReference>
<dbReference type="SMART" id="SM00530">
    <property type="entry name" value="HTH_XRE"/>
    <property type="match status" value="1"/>
</dbReference>
<dbReference type="CDD" id="cd00093">
    <property type="entry name" value="HTH_XRE"/>
    <property type="match status" value="1"/>
</dbReference>